<dbReference type="Proteomes" id="UP000676325">
    <property type="component" value="Unassembled WGS sequence"/>
</dbReference>
<keyword evidence="4" id="KW-1185">Reference proteome</keyword>
<dbReference type="AlphaFoldDB" id="A0A941EB02"/>
<name>A0A941EB02_9ACTN</name>
<dbReference type="PANTHER" id="PTHR39081:SF1">
    <property type="entry name" value="MUT7-C RNASE DOMAIN-CONTAINING PROTEIN"/>
    <property type="match status" value="1"/>
</dbReference>
<dbReference type="InterPro" id="IPR002782">
    <property type="entry name" value="Mut7-C_RNAse_dom"/>
</dbReference>
<sequence length="245" mass="26441">MEPVEIQVAFDPRLHLFVGPAQRTAGATVRCDGVSTLGHVVESLGVPLTEVGALRVDGAAVSAGHVPAAGEYLEVEAVGLPQPAPGAGAPLRFLLDIHLGTLARRMRLLGLDTAYENPDVGDAALAAKSAAEERIMLSRDRGLLHRRELFAGAYIYSNRPAQQLDEVLTRFAPPLAPWTRCTSCNGELREISKEEMGDRLPSGTQRTYETFAECSECGQAYWRGAHAGHLDAIVQHAKSIVPERR</sequence>
<comment type="caution">
    <text evidence="3">The sequence shown here is derived from an EMBL/GenBank/DDBJ whole genome shotgun (WGS) entry which is preliminary data.</text>
</comment>
<organism evidence="3 4">
    <name type="scientific">Actinospica acidithermotolerans</name>
    <dbReference type="NCBI Taxonomy" id="2828514"/>
    <lineage>
        <taxon>Bacteria</taxon>
        <taxon>Bacillati</taxon>
        <taxon>Actinomycetota</taxon>
        <taxon>Actinomycetes</taxon>
        <taxon>Catenulisporales</taxon>
        <taxon>Actinospicaceae</taxon>
        <taxon>Actinospica</taxon>
    </lineage>
</organism>
<dbReference type="EMBL" id="JAGSOH010000029">
    <property type="protein sequence ID" value="MBR7827163.1"/>
    <property type="molecule type" value="Genomic_DNA"/>
</dbReference>
<gene>
    <name evidence="3" type="ORF">KDK95_12670</name>
</gene>
<accession>A0A941EB02</accession>
<dbReference type="PANTHER" id="PTHR39081">
    <property type="entry name" value="MUT7-C DOMAIN-CONTAINING PROTEIN"/>
    <property type="match status" value="1"/>
</dbReference>
<reference evidence="3" key="1">
    <citation type="submission" date="2021-04" db="EMBL/GenBank/DDBJ databases">
        <title>Genome based classification of Actinospica acidithermotolerans sp. nov., an actinobacterium isolated from an Indonesian hot spring.</title>
        <authorList>
            <person name="Kusuma A.B."/>
            <person name="Putra K.E."/>
            <person name="Nafisah S."/>
            <person name="Loh J."/>
            <person name="Nouioui I."/>
            <person name="Goodfellow M."/>
        </authorList>
    </citation>
    <scope>NUCLEOTIDE SEQUENCE</scope>
    <source>
        <strain evidence="3">MGRD01-02</strain>
    </source>
</reference>
<evidence type="ECO:0000313" key="3">
    <source>
        <dbReference type="EMBL" id="MBR7827163.1"/>
    </source>
</evidence>
<proteinExistence type="predicted"/>
<dbReference type="Pfam" id="PF14451">
    <property type="entry name" value="Ub-Mut7C"/>
    <property type="match status" value="1"/>
</dbReference>
<protein>
    <submittedName>
        <fullName evidence="3">Mut7-C ubiquitin/RNAse domain-containing protein</fullName>
    </submittedName>
</protein>
<feature type="domain" description="Mut7-C RNAse" evidence="1">
    <location>
        <begin position="92"/>
        <end position="232"/>
    </location>
</feature>
<evidence type="ECO:0000259" key="1">
    <source>
        <dbReference type="Pfam" id="PF01927"/>
    </source>
</evidence>
<feature type="domain" description="Ubiquitin Mut7-C" evidence="2">
    <location>
        <begin position="4"/>
        <end position="75"/>
    </location>
</feature>
<dbReference type="Pfam" id="PF01927">
    <property type="entry name" value="Mut7-C"/>
    <property type="match status" value="1"/>
</dbReference>
<evidence type="ECO:0000259" key="2">
    <source>
        <dbReference type="Pfam" id="PF14451"/>
    </source>
</evidence>
<dbReference type="InterPro" id="IPR027798">
    <property type="entry name" value="Ub_Mut7C"/>
</dbReference>
<dbReference type="RefSeq" id="WP_212518309.1">
    <property type="nucleotide sequence ID" value="NZ_JAGSOH010000029.1"/>
</dbReference>
<evidence type="ECO:0000313" key="4">
    <source>
        <dbReference type="Proteomes" id="UP000676325"/>
    </source>
</evidence>